<dbReference type="Pfam" id="PF00622">
    <property type="entry name" value="SPRY"/>
    <property type="match status" value="1"/>
</dbReference>
<dbReference type="InterPro" id="IPR003879">
    <property type="entry name" value="Butyrophylin_SPRY"/>
</dbReference>
<dbReference type="PANTHER" id="PTHR25465:SF14">
    <property type="entry name" value="E3 UBIQUITIN-PROTEIN LIGASE TRIM65"/>
    <property type="match status" value="1"/>
</dbReference>
<evidence type="ECO:0000256" key="3">
    <source>
        <dbReference type="ARBA" id="ARBA00022833"/>
    </source>
</evidence>
<keyword evidence="3" id="KW-0862">Zinc</keyword>
<dbReference type="Gene3D" id="2.60.120.920">
    <property type="match status" value="1"/>
</dbReference>
<evidence type="ECO:0000259" key="4">
    <source>
        <dbReference type="PROSITE" id="PS50188"/>
    </source>
</evidence>
<organism evidence="5 6">
    <name type="scientific">Neogobius melanostomus</name>
    <name type="common">round goby</name>
    <dbReference type="NCBI Taxonomy" id="47308"/>
    <lineage>
        <taxon>Eukaryota</taxon>
        <taxon>Metazoa</taxon>
        <taxon>Chordata</taxon>
        <taxon>Craniata</taxon>
        <taxon>Vertebrata</taxon>
        <taxon>Euteleostomi</taxon>
        <taxon>Actinopterygii</taxon>
        <taxon>Neopterygii</taxon>
        <taxon>Teleostei</taxon>
        <taxon>Neoteleostei</taxon>
        <taxon>Acanthomorphata</taxon>
        <taxon>Gobiaria</taxon>
        <taxon>Gobiiformes</taxon>
        <taxon>Gobioidei</taxon>
        <taxon>Gobiidae</taxon>
        <taxon>Benthophilinae</taxon>
        <taxon>Neogobiini</taxon>
        <taxon>Neogobius</taxon>
    </lineage>
</organism>
<keyword evidence="1" id="KW-0479">Metal-binding</keyword>
<sequence length="243" mass="27532">MVFQVYLVLLKLTSSPDTQYCLPLTFTLCQPLEKTPPYEPNIPEPKCRADLIKYWHNLTLDDKTANKTLWITEGGVKVARKTDDVTCPVLDRPERYEYAPQVLCKEGILGFRGYWEVEFSGWVVVGVAYERAGRRNTDGPCGFGENEESWGLGWNGSSYHAWHKGQSKEIVDIPKSSTIGVYIDQPAGILNFYAVEEVKEGEERTGAREVTLLQQVTSTFTEKMLPGFWVGTQSHCLILKNEE</sequence>
<dbReference type="InterPro" id="IPR003877">
    <property type="entry name" value="SPRY_dom"/>
</dbReference>
<proteinExistence type="predicted"/>
<protein>
    <recommendedName>
        <fullName evidence="4">B30.2/SPRY domain-containing protein</fullName>
    </recommendedName>
</protein>
<dbReference type="SUPFAM" id="SSF49899">
    <property type="entry name" value="Concanavalin A-like lectins/glucanases"/>
    <property type="match status" value="1"/>
</dbReference>
<accession>A0A8C6WU03</accession>
<keyword evidence="2" id="KW-0863">Zinc-finger</keyword>
<dbReference type="InterPro" id="IPR051051">
    <property type="entry name" value="E3_ubiq-ligase_TRIM/RNF"/>
</dbReference>
<evidence type="ECO:0000313" key="5">
    <source>
        <dbReference type="Ensembl" id="ENSNMLP00000031492.1"/>
    </source>
</evidence>
<dbReference type="InterPro" id="IPR013320">
    <property type="entry name" value="ConA-like_dom_sf"/>
</dbReference>
<dbReference type="Proteomes" id="UP000694523">
    <property type="component" value="Unplaced"/>
</dbReference>
<keyword evidence="6" id="KW-1185">Reference proteome</keyword>
<dbReference type="PANTHER" id="PTHR25465">
    <property type="entry name" value="B-BOX DOMAIN CONTAINING"/>
    <property type="match status" value="1"/>
</dbReference>
<dbReference type="Pfam" id="PF13765">
    <property type="entry name" value="PRY"/>
    <property type="match status" value="1"/>
</dbReference>
<feature type="domain" description="B30.2/SPRY" evidence="4">
    <location>
        <begin position="38"/>
        <end position="243"/>
    </location>
</feature>
<dbReference type="GO" id="GO:0005737">
    <property type="term" value="C:cytoplasm"/>
    <property type="evidence" value="ECO:0007669"/>
    <property type="project" value="UniProtKB-ARBA"/>
</dbReference>
<dbReference type="PRINTS" id="PR01407">
    <property type="entry name" value="BUTYPHLNCDUF"/>
</dbReference>
<dbReference type="InterPro" id="IPR006574">
    <property type="entry name" value="PRY"/>
</dbReference>
<reference evidence="5" key="1">
    <citation type="submission" date="2025-08" db="UniProtKB">
        <authorList>
            <consortium name="Ensembl"/>
        </authorList>
    </citation>
    <scope>IDENTIFICATION</scope>
</reference>
<reference evidence="5" key="2">
    <citation type="submission" date="2025-09" db="UniProtKB">
        <authorList>
            <consortium name="Ensembl"/>
        </authorList>
    </citation>
    <scope>IDENTIFICATION</scope>
</reference>
<evidence type="ECO:0000313" key="6">
    <source>
        <dbReference type="Proteomes" id="UP000694523"/>
    </source>
</evidence>
<dbReference type="Ensembl" id="ENSNMLT00000035104.1">
    <property type="protein sequence ID" value="ENSNMLP00000031492.1"/>
    <property type="gene ID" value="ENSNMLG00000019783.1"/>
</dbReference>
<dbReference type="InterPro" id="IPR043136">
    <property type="entry name" value="B30.2/SPRY_sf"/>
</dbReference>
<dbReference type="PROSITE" id="PS50188">
    <property type="entry name" value="B302_SPRY"/>
    <property type="match status" value="1"/>
</dbReference>
<evidence type="ECO:0000256" key="2">
    <source>
        <dbReference type="ARBA" id="ARBA00022771"/>
    </source>
</evidence>
<dbReference type="AlphaFoldDB" id="A0A8C6WU03"/>
<dbReference type="InterPro" id="IPR001870">
    <property type="entry name" value="B30.2/SPRY"/>
</dbReference>
<dbReference type="GO" id="GO:0008270">
    <property type="term" value="F:zinc ion binding"/>
    <property type="evidence" value="ECO:0007669"/>
    <property type="project" value="UniProtKB-KW"/>
</dbReference>
<name>A0A8C6WU03_9GOBI</name>
<evidence type="ECO:0000256" key="1">
    <source>
        <dbReference type="ARBA" id="ARBA00022723"/>
    </source>
</evidence>